<name>A0A6J4HIZ7_9PROT</name>
<organism evidence="2">
    <name type="scientific">uncultured Acetobacteraceae bacterium</name>
    <dbReference type="NCBI Taxonomy" id="169975"/>
    <lineage>
        <taxon>Bacteria</taxon>
        <taxon>Pseudomonadati</taxon>
        <taxon>Pseudomonadota</taxon>
        <taxon>Alphaproteobacteria</taxon>
        <taxon>Acetobacterales</taxon>
        <taxon>Acetobacteraceae</taxon>
        <taxon>environmental samples</taxon>
    </lineage>
</organism>
<accession>A0A6J4HIZ7</accession>
<reference evidence="2" key="1">
    <citation type="submission" date="2020-02" db="EMBL/GenBank/DDBJ databases">
        <authorList>
            <person name="Meier V. D."/>
        </authorList>
    </citation>
    <scope>NUCLEOTIDE SEQUENCE</scope>
    <source>
        <strain evidence="2">AVDCRST_MAG08</strain>
    </source>
</reference>
<feature type="compositionally biased region" description="Low complexity" evidence="1">
    <location>
        <begin position="117"/>
        <end position="127"/>
    </location>
</feature>
<feature type="region of interest" description="Disordered" evidence="1">
    <location>
        <begin position="31"/>
        <end position="70"/>
    </location>
</feature>
<feature type="region of interest" description="Disordered" evidence="1">
    <location>
        <begin position="84"/>
        <end position="139"/>
    </location>
</feature>
<feature type="non-terminal residue" evidence="2">
    <location>
        <position position="313"/>
    </location>
</feature>
<feature type="compositionally biased region" description="Low complexity" evidence="1">
    <location>
        <begin position="90"/>
        <end position="100"/>
    </location>
</feature>
<dbReference type="AlphaFoldDB" id="A0A6J4HIZ7"/>
<proteinExistence type="predicted"/>
<dbReference type="EMBL" id="CADCTG010000092">
    <property type="protein sequence ID" value="CAA9224998.1"/>
    <property type="molecule type" value="Genomic_DNA"/>
</dbReference>
<feature type="non-terminal residue" evidence="2">
    <location>
        <position position="1"/>
    </location>
</feature>
<protein>
    <submittedName>
        <fullName evidence="2">Protein-methionine-sulfoxide reductase catalytic subunit MsrP</fullName>
    </submittedName>
</protein>
<sequence length="313" mass="32517">AAPQEPWLDDRGAPGDSGNLVLRAACRAGRGGLGRHRGRVADPTGRCGRSAHGHAESPLPAGARPHGGARGHDLQQLLRVRQPQDDLRRGAAPAAAPLDASGRRLGGAAGGVRARRPAAPGAGRGARVPPPLRRGLGDGGALERVPAFGIDEARRAARLGQIRPLRNGGGALRNAGAAAELVPLALRGGLHDPGGGERAVLHGGGRLRQAAAAPERRPGPHPLPLEIRLQVRQVARARGPDRPAAEELLGADPAAGVRLLGQREPRRAAPALEPSLGAAPRHGRAGADATLQRLRRVRFRPLRRRARRAALVL</sequence>
<evidence type="ECO:0000256" key="1">
    <source>
        <dbReference type="SAM" id="MobiDB-lite"/>
    </source>
</evidence>
<gene>
    <name evidence="2" type="ORF">AVDCRST_MAG08-874</name>
</gene>
<evidence type="ECO:0000313" key="2">
    <source>
        <dbReference type="EMBL" id="CAA9224998.1"/>
    </source>
</evidence>